<feature type="domain" description="Aminoacyl-transfer RNA synthetases class-II family profile" evidence="11">
    <location>
        <begin position="38"/>
        <end position="469"/>
    </location>
</feature>
<dbReference type="NCBIfam" id="TIGR00409">
    <property type="entry name" value="proS_fam_II"/>
    <property type="match status" value="1"/>
</dbReference>
<dbReference type="SUPFAM" id="SSF55826">
    <property type="entry name" value="YbaK/ProRS associated domain"/>
    <property type="match status" value="1"/>
</dbReference>
<evidence type="ECO:0000256" key="3">
    <source>
        <dbReference type="ARBA" id="ARBA00022490"/>
    </source>
</evidence>
<keyword evidence="8 10" id="KW-0030">Aminoacyl-tRNA synthetase</keyword>
<dbReference type="InterPro" id="IPR044140">
    <property type="entry name" value="ProRS_anticodon_short"/>
</dbReference>
<dbReference type="Gene3D" id="3.90.960.10">
    <property type="entry name" value="YbaK/aminoacyl-tRNA synthetase-associated domain"/>
    <property type="match status" value="1"/>
</dbReference>
<evidence type="ECO:0000256" key="2">
    <source>
        <dbReference type="ARBA" id="ARBA00011738"/>
    </source>
</evidence>
<evidence type="ECO:0000256" key="5">
    <source>
        <dbReference type="ARBA" id="ARBA00022741"/>
    </source>
</evidence>
<dbReference type="EC" id="6.1.1.15" evidence="10"/>
<comment type="similarity">
    <text evidence="10">Belongs to the class-II aminoacyl-tRNA synthetase family. ProS type 1 subfamily.</text>
</comment>
<dbReference type="InterPro" id="IPR033730">
    <property type="entry name" value="ProRS_core_prok"/>
</dbReference>
<evidence type="ECO:0000259" key="11">
    <source>
        <dbReference type="PROSITE" id="PS50862"/>
    </source>
</evidence>
<organism evidence="12 13">
    <name type="scientific">Paenibacillus aurantiacus</name>
    <dbReference type="NCBI Taxonomy" id="1936118"/>
    <lineage>
        <taxon>Bacteria</taxon>
        <taxon>Bacillati</taxon>
        <taxon>Bacillota</taxon>
        <taxon>Bacilli</taxon>
        <taxon>Bacillales</taxon>
        <taxon>Paenibacillaceae</taxon>
        <taxon>Paenibacillus</taxon>
    </lineage>
</organism>
<dbReference type="Gene3D" id="3.40.50.800">
    <property type="entry name" value="Anticodon-binding domain"/>
    <property type="match status" value="1"/>
</dbReference>
<dbReference type="NCBIfam" id="NF006625">
    <property type="entry name" value="PRK09194.1"/>
    <property type="match status" value="1"/>
</dbReference>
<evidence type="ECO:0000256" key="10">
    <source>
        <dbReference type="HAMAP-Rule" id="MF_01569"/>
    </source>
</evidence>
<evidence type="ECO:0000313" key="13">
    <source>
        <dbReference type="Proteomes" id="UP001589747"/>
    </source>
</evidence>
<evidence type="ECO:0000256" key="1">
    <source>
        <dbReference type="ARBA" id="ARBA00004496"/>
    </source>
</evidence>
<name>A0ABV5KUX9_9BACL</name>
<dbReference type="InterPro" id="IPR036621">
    <property type="entry name" value="Anticodon-bd_dom_sf"/>
</dbReference>
<dbReference type="Pfam" id="PF03129">
    <property type="entry name" value="HGTP_anticodon"/>
    <property type="match status" value="1"/>
</dbReference>
<comment type="subcellular location">
    <subcellularLocation>
        <location evidence="1 10">Cytoplasm</location>
    </subcellularLocation>
</comment>
<keyword evidence="5 10" id="KW-0547">Nucleotide-binding</keyword>
<dbReference type="Proteomes" id="UP001589747">
    <property type="component" value="Unassembled WGS sequence"/>
</dbReference>
<reference evidence="12 13" key="1">
    <citation type="submission" date="2024-09" db="EMBL/GenBank/DDBJ databases">
        <authorList>
            <person name="Sun Q."/>
            <person name="Mori K."/>
        </authorList>
    </citation>
    <scope>NUCLEOTIDE SEQUENCE [LARGE SCALE GENOMIC DNA]</scope>
    <source>
        <strain evidence="12 13">TISTR 2452</strain>
    </source>
</reference>
<accession>A0ABV5KUX9</accession>
<dbReference type="InterPro" id="IPR006195">
    <property type="entry name" value="aa-tRNA-synth_II"/>
</dbReference>
<dbReference type="InterPro" id="IPR036754">
    <property type="entry name" value="YbaK/aa-tRNA-synt-asso_dom_sf"/>
</dbReference>
<evidence type="ECO:0000256" key="4">
    <source>
        <dbReference type="ARBA" id="ARBA00022598"/>
    </source>
</evidence>
<gene>
    <name evidence="10" type="primary">proS</name>
    <name evidence="12" type="ORF">ACFFSY_24045</name>
</gene>
<comment type="function">
    <text evidence="10">Catalyzes the attachment of proline to tRNA(Pro) in a two-step reaction: proline is first activated by ATP to form Pro-AMP and then transferred to the acceptor end of tRNA(Pro). As ProRS can inadvertently accommodate and process non-cognate amino acids such as alanine and cysteine, to avoid such errors it has two additional distinct editing activities against alanine. One activity is designated as 'pretransfer' editing and involves the tRNA(Pro)-independent hydrolysis of activated Ala-AMP. The other activity is designated 'posttransfer' editing and involves deacylation of mischarged Ala-tRNA(Pro). The misacylated Cys-tRNA(Pro) is not edited by ProRS.</text>
</comment>
<dbReference type="Pfam" id="PF04073">
    <property type="entry name" value="tRNA_edit"/>
    <property type="match status" value="1"/>
</dbReference>
<dbReference type="InterPro" id="IPR004500">
    <property type="entry name" value="Pro-tRNA-synth_IIa_bac-type"/>
</dbReference>
<keyword evidence="6 10" id="KW-0067">ATP-binding</keyword>
<comment type="subunit">
    <text evidence="2 10">Homodimer.</text>
</comment>
<proteinExistence type="inferred from homology"/>
<dbReference type="EMBL" id="JBHMDO010000039">
    <property type="protein sequence ID" value="MFB9329019.1"/>
    <property type="molecule type" value="Genomic_DNA"/>
</dbReference>
<dbReference type="SUPFAM" id="SSF52954">
    <property type="entry name" value="Class II aaRS ABD-related"/>
    <property type="match status" value="1"/>
</dbReference>
<keyword evidence="4 10" id="KW-0436">Ligase</keyword>
<dbReference type="InterPro" id="IPR002316">
    <property type="entry name" value="Pro-tRNA-ligase_IIa"/>
</dbReference>
<keyword evidence="7 10" id="KW-0648">Protein biosynthesis</keyword>
<evidence type="ECO:0000256" key="7">
    <source>
        <dbReference type="ARBA" id="ARBA00022917"/>
    </source>
</evidence>
<dbReference type="InterPro" id="IPR023717">
    <property type="entry name" value="Pro-tRNA-Synthase_IIa_type1"/>
</dbReference>
<sequence length="571" mass="62509">MKQSQLLAPTLRDVPADAEAVSHQLLLRAGYIRQLAAGVYSLLPLGRRTLQRIESIIREEMESAGANEVLLPALQPAELWRESGRYEVYGDELIRLTDRGGREYALGPTHEEVVTSLIAQEVSSYRKLPLTVFQIQTKFRDERRPRFGLLRVREFLMKDAYSFDADWEGLHRSYETMYAAYHRIFSRLGLRYRAVLADAGAIGGEGGTHEFMALADVGEDTIIACTACEYAANLEKAEAAPLSHAISLDEHDGGTQALHKFATPGIRTIQELRDRMGIEPSQVIKTLLYLADGEPVAVLVRGDHEANETKIMNALGATSLELADADTVRNVTSAPVGFAGPVGLRARIIVDREAAAMTSAVTGANEEDSHYRNVVPGRDFHLEAVADLRNVQAGEACPQCGKELAAHRGIEIGHVFKLGTKYSSAMQASFTDAEGKENPFIMGCYGIGVTRLLSAMIEQHHDERGIVWPAEAAPFGVHLLPVSMKDDVQRELALKLYAQLRAAGMETLLDDRDERLGVKLKDADLIGIPARIVIGKGAAEGLVEFKSRQESDAELCSVEDALVRASAILGK</sequence>
<evidence type="ECO:0000313" key="12">
    <source>
        <dbReference type="EMBL" id="MFB9329019.1"/>
    </source>
</evidence>
<dbReference type="InterPro" id="IPR004154">
    <property type="entry name" value="Anticodon-bd"/>
</dbReference>
<dbReference type="GO" id="GO:0004827">
    <property type="term" value="F:proline-tRNA ligase activity"/>
    <property type="evidence" value="ECO:0007669"/>
    <property type="project" value="UniProtKB-EC"/>
</dbReference>
<keyword evidence="13" id="KW-1185">Reference proteome</keyword>
<dbReference type="InterPro" id="IPR002314">
    <property type="entry name" value="aa-tRNA-synt_IIb"/>
</dbReference>
<dbReference type="Pfam" id="PF00587">
    <property type="entry name" value="tRNA-synt_2b"/>
    <property type="match status" value="1"/>
</dbReference>
<dbReference type="CDD" id="cd04334">
    <property type="entry name" value="ProRS-INS"/>
    <property type="match status" value="1"/>
</dbReference>
<comment type="domain">
    <text evidence="10">Consists of three domains: the N-terminal catalytic domain, the editing domain and the C-terminal anticodon-binding domain.</text>
</comment>
<dbReference type="SUPFAM" id="SSF55681">
    <property type="entry name" value="Class II aaRS and biotin synthetases"/>
    <property type="match status" value="1"/>
</dbReference>
<dbReference type="PRINTS" id="PR01046">
    <property type="entry name" value="TRNASYNTHPRO"/>
</dbReference>
<dbReference type="CDD" id="cd00861">
    <property type="entry name" value="ProRS_anticodon_short"/>
    <property type="match status" value="1"/>
</dbReference>
<protein>
    <recommendedName>
        <fullName evidence="10">Proline--tRNA ligase</fullName>
        <ecNumber evidence="10">6.1.1.15</ecNumber>
    </recommendedName>
    <alternativeName>
        <fullName evidence="10">Prolyl-tRNA synthetase</fullName>
        <shortName evidence="10">ProRS</shortName>
    </alternativeName>
</protein>
<dbReference type="InterPro" id="IPR045864">
    <property type="entry name" value="aa-tRNA-synth_II/BPL/LPL"/>
</dbReference>
<dbReference type="PANTHER" id="PTHR42753">
    <property type="entry name" value="MITOCHONDRIAL RIBOSOME PROTEIN L39/PROLYL-TRNA LIGASE FAMILY MEMBER"/>
    <property type="match status" value="1"/>
</dbReference>
<dbReference type="RefSeq" id="WP_377498893.1">
    <property type="nucleotide sequence ID" value="NZ_JBHMDO010000039.1"/>
</dbReference>
<dbReference type="PROSITE" id="PS50862">
    <property type="entry name" value="AA_TRNA_LIGASE_II"/>
    <property type="match status" value="1"/>
</dbReference>
<dbReference type="HAMAP" id="MF_01569">
    <property type="entry name" value="Pro_tRNA_synth_type1"/>
    <property type="match status" value="1"/>
</dbReference>
<evidence type="ECO:0000256" key="6">
    <source>
        <dbReference type="ARBA" id="ARBA00022840"/>
    </source>
</evidence>
<evidence type="ECO:0000256" key="9">
    <source>
        <dbReference type="ARBA" id="ARBA00047671"/>
    </source>
</evidence>
<dbReference type="CDD" id="cd00779">
    <property type="entry name" value="ProRS_core_prok"/>
    <property type="match status" value="1"/>
</dbReference>
<dbReference type="InterPro" id="IPR050062">
    <property type="entry name" value="Pro-tRNA_synthetase"/>
</dbReference>
<comment type="catalytic activity">
    <reaction evidence="9 10">
        <text>tRNA(Pro) + L-proline + ATP = L-prolyl-tRNA(Pro) + AMP + diphosphate</text>
        <dbReference type="Rhea" id="RHEA:14305"/>
        <dbReference type="Rhea" id="RHEA-COMP:9700"/>
        <dbReference type="Rhea" id="RHEA-COMP:9702"/>
        <dbReference type="ChEBI" id="CHEBI:30616"/>
        <dbReference type="ChEBI" id="CHEBI:33019"/>
        <dbReference type="ChEBI" id="CHEBI:60039"/>
        <dbReference type="ChEBI" id="CHEBI:78442"/>
        <dbReference type="ChEBI" id="CHEBI:78532"/>
        <dbReference type="ChEBI" id="CHEBI:456215"/>
        <dbReference type="EC" id="6.1.1.15"/>
    </reaction>
</comment>
<keyword evidence="3 10" id="KW-0963">Cytoplasm</keyword>
<dbReference type="PANTHER" id="PTHR42753:SF2">
    <property type="entry name" value="PROLINE--TRNA LIGASE"/>
    <property type="match status" value="1"/>
</dbReference>
<evidence type="ECO:0000256" key="8">
    <source>
        <dbReference type="ARBA" id="ARBA00023146"/>
    </source>
</evidence>
<comment type="caution">
    <text evidence="12">The sequence shown here is derived from an EMBL/GenBank/DDBJ whole genome shotgun (WGS) entry which is preliminary data.</text>
</comment>
<dbReference type="InterPro" id="IPR007214">
    <property type="entry name" value="YbaK/aa-tRNA-synth-assoc-dom"/>
</dbReference>
<dbReference type="Gene3D" id="3.30.930.10">
    <property type="entry name" value="Bira Bifunctional Protein, Domain 2"/>
    <property type="match status" value="2"/>
</dbReference>